<feature type="transmembrane region" description="Helical" evidence="10">
    <location>
        <begin position="146"/>
        <end position="163"/>
    </location>
</feature>
<feature type="transmembrane region" description="Helical" evidence="10">
    <location>
        <begin position="232"/>
        <end position="254"/>
    </location>
</feature>
<dbReference type="GO" id="GO:0042761">
    <property type="term" value="P:very long-chain fatty acid biosynthetic process"/>
    <property type="evidence" value="ECO:0007669"/>
    <property type="project" value="TreeGrafter"/>
</dbReference>
<dbReference type="OrthoDB" id="434092at2759"/>
<evidence type="ECO:0000256" key="1">
    <source>
        <dbReference type="ARBA" id="ARBA00004141"/>
    </source>
</evidence>
<dbReference type="InterPro" id="IPR030457">
    <property type="entry name" value="ELO_CS"/>
</dbReference>
<dbReference type="PANTHER" id="PTHR11157">
    <property type="entry name" value="FATTY ACID ACYL TRANSFERASE-RELATED"/>
    <property type="match status" value="1"/>
</dbReference>
<feature type="transmembrane region" description="Helical" evidence="10">
    <location>
        <begin position="32"/>
        <end position="49"/>
    </location>
</feature>
<dbReference type="GO" id="GO:0034626">
    <property type="term" value="P:fatty acid elongation, polyunsaturated fatty acid"/>
    <property type="evidence" value="ECO:0007669"/>
    <property type="project" value="TreeGrafter"/>
</dbReference>
<evidence type="ECO:0000256" key="9">
    <source>
        <dbReference type="ARBA" id="ARBA00023160"/>
    </source>
</evidence>
<protein>
    <recommendedName>
        <fullName evidence="10">Elongation of very long chain fatty acids protein</fullName>
        <ecNumber evidence="10">2.3.1.199</ecNumber>
    </recommendedName>
    <alternativeName>
        <fullName evidence="10">Very-long-chain 3-oxoacyl-CoA synthase</fullName>
    </alternativeName>
</protein>
<evidence type="ECO:0000256" key="2">
    <source>
        <dbReference type="ARBA" id="ARBA00022516"/>
    </source>
</evidence>
<gene>
    <name evidence="11" type="ORF">Bhyg_10157</name>
</gene>
<dbReference type="PROSITE" id="PS01188">
    <property type="entry name" value="ELO"/>
    <property type="match status" value="1"/>
</dbReference>
<dbReference type="EMBL" id="WJQU01000003">
    <property type="protein sequence ID" value="KAJ6637427.1"/>
    <property type="molecule type" value="Genomic_DNA"/>
</dbReference>
<keyword evidence="4 10" id="KW-0812">Transmembrane</keyword>
<evidence type="ECO:0000256" key="5">
    <source>
        <dbReference type="ARBA" id="ARBA00022832"/>
    </source>
</evidence>
<keyword evidence="6 10" id="KW-1133">Transmembrane helix</keyword>
<keyword evidence="9 10" id="KW-0275">Fatty acid biosynthesis</keyword>
<dbReference type="Pfam" id="PF01151">
    <property type="entry name" value="ELO"/>
    <property type="match status" value="1"/>
</dbReference>
<evidence type="ECO:0000256" key="4">
    <source>
        <dbReference type="ARBA" id="ARBA00022692"/>
    </source>
</evidence>
<evidence type="ECO:0000256" key="10">
    <source>
        <dbReference type="RuleBase" id="RU361115"/>
    </source>
</evidence>
<dbReference type="InterPro" id="IPR002076">
    <property type="entry name" value="ELO_fam"/>
</dbReference>
<evidence type="ECO:0000313" key="11">
    <source>
        <dbReference type="EMBL" id="KAJ6637427.1"/>
    </source>
</evidence>
<dbReference type="GO" id="GO:0030148">
    <property type="term" value="P:sphingolipid biosynthetic process"/>
    <property type="evidence" value="ECO:0007669"/>
    <property type="project" value="TreeGrafter"/>
</dbReference>
<dbReference type="PANTHER" id="PTHR11157:SF103">
    <property type="entry name" value="ELONGATION OF VERY LONG CHAIN FATTY ACIDS PROTEIN"/>
    <property type="match status" value="1"/>
</dbReference>
<keyword evidence="5 10" id="KW-0276">Fatty acid metabolism</keyword>
<accession>A0A9Q0RYI4</accession>
<reference evidence="11" key="1">
    <citation type="submission" date="2022-07" db="EMBL/GenBank/DDBJ databases">
        <authorList>
            <person name="Trinca V."/>
            <person name="Uliana J.V.C."/>
            <person name="Torres T.T."/>
            <person name="Ward R.J."/>
            <person name="Monesi N."/>
        </authorList>
    </citation>
    <scope>NUCLEOTIDE SEQUENCE</scope>
    <source>
        <strain evidence="11">HSMRA1968</strain>
        <tissue evidence="11">Whole embryos</tissue>
    </source>
</reference>
<feature type="transmembrane region" description="Helical" evidence="10">
    <location>
        <begin position="61"/>
        <end position="84"/>
    </location>
</feature>
<dbReference type="Proteomes" id="UP001151699">
    <property type="component" value="Chromosome X"/>
</dbReference>
<feature type="transmembrane region" description="Helical" evidence="10">
    <location>
        <begin position="169"/>
        <end position="192"/>
    </location>
</feature>
<feature type="transmembrane region" description="Helical" evidence="10">
    <location>
        <begin position="115"/>
        <end position="134"/>
    </location>
</feature>
<evidence type="ECO:0000313" key="12">
    <source>
        <dbReference type="Proteomes" id="UP001151699"/>
    </source>
</evidence>
<evidence type="ECO:0000256" key="6">
    <source>
        <dbReference type="ARBA" id="ARBA00022989"/>
    </source>
</evidence>
<dbReference type="GO" id="GO:0005789">
    <property type="term" value="C:endoplasmic reticulum membrane"/>
    <property type="evidence" value="ECO:0007669"/>
    <property type="project" value="TreeGrafter"/>
</dbReference>
<comment type="catalytic activity">
    <reaction evidence="10">
        <text>a very-long-chain acyl-CoA + malonyl-CoA + H(+) = a very-long-chain 3-oxoacyl-CoA + CO2 + CoA</text>
        <dbReference type="Rhea" id="RHEA:32727"/>
        <dbReference type="ChEBI" id="CHEBI:15378"/>
        <dbReference type="ChEBI" id="CHEBI:16526"/>
        <dbReference type="ChEBI" id="CHEBI:57287"/>
        <dbReference type="ChEBI" id="CHEBI:57384"/>
        <dbReference type="ChEBI" id="CHEBI:90725"/>
        <dbReference type="ChEBI" id="CHEBI:90736"/>
        <dbReference type="EC" id="2.3.1.199"/>
    </reaction>
</comment>
<keyword evidence="2 10" id="KW-0444">Lipid biosynthesis</keyword>
<dbReference type="GO" id="GO:0019367">
    <property type="term" value="P:fatty acid elongation, saturated fatty acid"/>
    <property type="evidence" value="ECO:0007669"/>
    <property type="project" value="TreeGrafter"/>
</dbReference>
<proteinExistence type="inferred from homology"/>
<keyword evidence="3 10" id="KW-0808">Transferase</keyword>
<feature type="transmembrane region" description="Helical" evidence="10">
    <location>
        <begin position="204"/>
        <end position="226"/>
    </location>
</feature>
<dbReference type="GO" id="GO:0009922">
    <property type="term" value="F:fatty acid elongase activity"/>
    <property type="evidence" value="ECO:0007669"/>
    <property type="project" value="UniProtKB-EC"/>
</dbReference>
<name>A0A9Q0RYI4_9DIPT</name>
<keyword evidence="7 10" id="KW-0443">Lipid metabolism</keyword>
<evidence type="ECO:0000256" key="3">
    <source>
        <dbReference type="ARBA" id="ARBA00022679"/>
    </source>
</evidence>
<dbReference type="GO" id="GO:0034625">
    <property type="term" value="P:fatty acid elongation, monounsaturated fatty acid"/>
    <property type="evidence" value="ECO:0007669"/>
    <property type="project" value="TreeGrafter"/>
</dbReference>
<evidence type="ECO:0000256" key="8">
    <source>
        <dbReference type="ARBA" id="ARBA00023136"/>
    </source>
</evidence>
<keyword evidence="12" id="KW-1185">Reference proteome</keyword>
<dbReference type="AlphaFoldDB" id="A0A9Q0RYI4"/>
<organism evidence="11 12">
    <name type="scientific">Pseudolycoriella hygida</name>
    <dbReference type="NCBI Taxonomy" id="35572"/>
    <lineage>
        <taxon>Eukaryota</taxon>
        <taxon>Metazoa</taxon>
        <taxon>Ecdysozoa</taxon>
        <taxon>Arthropoda</taxon>
        <taxon>Hexapoda</taxon>
        <taxon>Insecta</taxon>
        <taxon>Pterygota</taxon>
        <taxon>Neoptera</taxon>
        <taxon>Endopterygota</taxon>
        <taxon>Diptera</taxon>
        <taxon>Nematocera</taxon>
        <taxon>Sciaroidea</taxon>
        <taxon>Sciaridae</taxon>
        <taxon>Pseudolycoriella</taxon>
    </lineage>
</organism>
<comment type="similarity">
    <text evidence="10">Belongs to the ELO family.</text>
</comment>
<comment type="subcellular location">
    <subcellularLocation>
        <location evidence="1">Membrane</location>
        <topology evidence="1">Multi-pass membrane protein</topology>
    </subcellularLocation>
</comment>
<sequence length="285" mass="34256">MSFIQNLKSKYDTLTVGINPVIDDWPFMQSPLPVLTILAFYLYFVLKLGPKLMENRKPIDMQWLLVLYNGYQVLFSTWLCAQVFQVNNCFQYIFNFGCKPPSSDQQFAYALWRGAWWYFFSKIIDLLDTVFFVLRKKQNQVSFLHVYHHSITCFFSWGYLKYLPGEQGILLGFLNSFVHIFMYFYYMVAAMGPKYRKYLWWKKYMTWIQLIQFTIMLTYLVLLVVFDCKFSRSLTFFFVGNVIIFLYLFSKFYMQAYKSKKVMNDALDQNENVQMIDKNVNKKQD</sequence>
<keyword evidence="8 10" id="KW-0472">Membrane</keyword>
<comment type="caution">
    <text evidence="11">The sequence shown here is derived from an EMBL/GenBank/DDBJ whole genome shotgun (WGS) entry which is preliminary data.</text>
</comment>
<evidence type="ECO:0000256" key="7">
    <source>
        <dbReference type="ARBA" id="ARBA00023098"/>
    </source>
</evidence>
<dbReference type="EC" id="2.3.1.199" evidence="10"/>